<dbReference type="PANTHER" id="PTHR35848">
    <property type="entry name" value="OXALATE-BINDING PROTEIN"/>
    <property type="match status" value="1"/>
</dbReference>
<dbReference type="RefSeq" id="WP_185125116.1">
    <property type="nucleotide sequence ID" value="NZ_CAJEWD010000004.1"/>
</dbReference>
<keyword evidence="1" id="KW-0479">Metal-binding</keyword>
<dbReference type="SUPFAM" id="SSF51182">
    <property type="entry name" value="RmlC-like cupins"/>
    <property type="match status" value="1"/>
</dbReference>
<dbReference type="EMBL" id="CAJEWD010000004">
    <property type="protein sequence ID" value="CAD2073837.1"/>
    <property type="molecule type" value="Genomic_DNA"/>
</dbReference>
<dbReference type="InterPro" id="IPR014710">
    <property type="entry name" value="RmlC-like_jellyroll"/>
</dbReference>
<organism evidence="3 4">
    <name type="scientific">Jeotgalicoccus meleagridis</name>
    <dbReference type="NCBI Taxonomy" id="2759181"/>
    <lineage>
        <taxon>Bacteria</taxon>
        <taxon>Bacillati</taxon>
        <taxon>Bacillota</taxon>
        <taxon>Bacilli</taxon>
        <taxon>Bacillales</taxon>
        <taxon>Staphylococcaceae</taxon>
        <taxon>Jeotgalicoccus</taxon>
    </lineage>
</organism>
<proteinExistence type="predicted"/>
<dbReference type="PANTHER" id="PTHR35848:SF6">
    <property type="entry name" value="CUPIN TYPE-2 DOMAIN-CONTAINING PROTEIN"/>
    <property type="match status" value="1"/>
</dbReference>
<dbReference type="Proteomes" id="UP000589351">
    <property type="component" value="Unassembled WGS sequence"/>
</dbReference>
<dbReference type="InterPro" id="IPR051610">
    <property type="entry name" value="GPI/OXD"/>
</dbReference>
<keyword evidence="4" id="KW-1185">Reference proteome</keyword>
<evidence type="ECO:0000313" key="4">
    <source>
        <dbReference type="Proteomes" id="UP000589351"/>
    </source>
</evidence>
<protein>
    <submittedName>
        <fullName evidence="3">Cupin domain protein</fullName>
    </submittedName>
</protein>
<evidence type="ECO:0000313" key="3">
    <source>
        <dbReference type="EMBL" id="CAD2073837.1"/>
    </source>
</evidence>
<evidence type="ECO:0000259" key="2">
    <source>
        <dbReference type="Pfam" id="PF07883"/>
    </source>
</evidence>
<reference evidence="3 4" key="1">
    <citation type="submission" date="2020-07" db="EMBL/GenBank/DDBJ databases">
        <authorList>
            <person name="Criscuolo A."/>
        </authorList>
    </citation>
    <scope>NUCLEOTIDE SEQUENCE [LARGE SCALE GENOMIC DNA]</scope>
    <source>
        <strain evidence="3">CIP111649</strain>
    </source>
</reference>
<accession>A0A6V7R8M3</accession>
<sequence length="111" mass="12408">MIIKGEEPQKIENKFGGKGSIFSKSYIKKEDFQGIDKVLEITLEPYASIGYHLHEEDSEIYHIISGYGQFQDADGEMKDVGPGDCCIITKGQSHGLVNLQEEPLKMLAIVF</sequence>
<comment type="caution">
    <text evidence="3">The sequence shown here is derived from an EMBL/GenBank/DDBJ whole genome shotgun (WGS) entry which is preliminary data.</text>
</comment>
<evidence type="ECO:0000256" key="1">
    <source>
        <dbReference type="ARBA" id="ARBA00022723"/>
    </source>
</evidence>
<dbReference type="Gene3D" id="2.60.120.10">
    <property type="entry name" value="Jelly Rolls"/>
    <property type="match status" value="1"/>
</dbReference>
<dbReference type="InterPro" id="IPR013096">
    <property type="entry name" value="Cupin_2"/>
</dbReference>
<feature type="domain" description="Cupin type-2" evidence="2">
    <location>
        <begin position="41"/>
        <end position="110"/>
    </location>
</feature>
<dbReference type="GO" id="GO:0046872">
    <property type="term" value="F:metal ion binding"/>
    <property type="evidence" value="ECO:0007669"/>
    <property type="project" value="UniProtKB-KW"/>
</dbReference>
<dbReference type="Pfam" id="PF07883">
    <property type="entry name" value="Cupin_2"/>
    <property type="match status" value="1"/>
</dbReference>
<dbReference type="InterPro" id="IPR011051">
    <property type="entry name" value="RmlC_Cupin_sf"/>
</dbReference>
<name>A0A6V7R8M3_9STAP</name>
<dbReference type="AlphaFoldDB" id="A0A6V7R8M3"/>
<gene>
    <name evidence="3" type="ORF">JEODO184_00570</name>
</gene>